<sequence>MAVYPDGLNTTATDDEINTSFRPTPNYAALAEAAAGSEVGWSNAAEGRESWMRGVRVRTVRELSEALKLACLRVGKERKGMLIEVLM</sequence>
<organism evidence="2 3">
    <name type="scientific">Apiospora kogelbergensis</name>
    <dbReference type="NCBI Taxonomy" id="1337665"/>
    <lineage>
        <taxon>Eukaryota</taxon>
        <taxon>Fungi</taxon>
        <taxon>Dikarya</taxon>
        <taxon>Ascomycota</taxon>
        <taxon>Pezizomycotina</taxon>
        <taxon>Sordariomycetes</taxon>
        <taxon>Xylariomycetidae</taxon>
        <taxon>Amphisphaeriales</taxon>
        <taxon>Apiosporaceae</taxon>
        <taxon>Apiospora</taxon>
    </lineage>
</organism>
<name>A0AAW0Q7D0_9PEZI</name>
<evidence type="ECO:0000313" key="2">
    <source>
        <dbReference type="EMBL" id="KAK8096113.1"/>
    </source>
</evidence>
<accession>A0AAW0Q7D0</accession>
<evidence type="ECO:0000256" key="1">
    <source>
        <dbReference type="SAM" id="MobiDB-lite"/>
    </source>
</evidence>
<keyword evidence="3" id="KW-1185">Reference proteome</keyword>
<protein>
    <submittedName>
        <fullName evidence="2">Uncharacterized protein</fullName>
    </submittedName>
</protein>
<gene>
    <name evidence="2" type="ORF">PG999_014135</name>
</gene>
<feature type="region of interest" description="Disordered" evidence="1">
    <location>
        <begin position="1"/>
        <end position="20"/>
    </location>
</feature>
<proteinExistence type="predicted"/>
<dbReference type="EMBL" id="JAQQWP010000011">
    <property type="protein sequence ID" value="KAK8096113.1"/>
    <property type="molecule type" value="Genomic_DNA"/>
</dbReference>
<dbReference type="AlphaFoldDB" id="A0AAW0Q7D0"/>
<comment type="caution">
    <text evidence="2">The sequence shown here is derived from an EMBL/GenBank/DDBJ whole genome shotgun (WGS) entry which is preliminary data.</text>
</comment>
<dbReference type="Gene3D" id="3.40.50.970">
    <property type="match status" value="1"/>
</dbReference>
<feature type="compositionally biased region" description="Polar residues" evidence="1">
    <location>
        <begin position="8"/>
        <end position="20"/>
    </location>
</feature>
<evidence type="ECO:0000313" key="3">
    <source>
        <dbReference type="Proteomes" id="UP001392437"/>
    </source>
</evidence>
<dbReference type="Proteomes" id="UP001392437">
    <property type="component" value="Unassembled WGS sequence"/>
</dbReference>
<reference evidence="2 3" key="1">
    <citation type="submission" date="2023-01" db="EMBL/GenBank/DDBJ databases">
        <title>Analysis of 21 Apiospora genomes using comparative genomics revels a genus with tremendous synthesis potential of carbohydrate active enzymes and secondary metabolites.</title>
        <authorList>
            <person name="Sorensen T."/>
        </authorList>
    </citation>
    <scope>NUCLEOTIDE SEQUENCE [LARGE SCALE GENOMIC DNA]</scope>
    <source>
        <strain evidence="2 3">CBS 117206</strain>
    </source>
</reference>